<dbReference type="InterPro" id="IPR036388">
    <property type="entry name" value="WH-like_DNA-bd_sf"/>
</dbReference>
<dbReference type="Gene3D" id="1.10.10.10">
    <property type="entry name" value="Winged helix-like DNA-binding domain superfamily/Winged helix DNA-binding domain"/>
    <property type="match status" value="1"/>
</dbReference>
<dbReference type="InterPro" id="IPR052509">
    <property type="entry name" value="Metal_resp_DNA-bind_regulator"/>
</dbReference>
<dbReference type="Pfam" id="PF03551">
    <property type="entry name" value="PadR"/>
    <property type="match status" value="1"/>
</dbReference>
<dbReference type="PANTHER" id="PTHR33169:SF13">
    <property type="entry name" value="PADR-FAMILY TRANSCRIPTIONAL REGULATOR"/>
    <property type="match status" value="1"/>
</dbReference>
<evidence type="ECO:0000313" key="2">
    <source>
        <dbReference type="EMBL" id="MDI3235810.1"/>
    </source>
</evidence>
<protein>
    <submittedName>
        <fullName evidence="2">PadR family transcriptional regulator</fullName>
    </submittedName>
</protein>
<dbReference type="SUPFAM" id="SSF46785">
    <property type="entry name" value="Winged helix' DNA-binding domain"/>
    <property type="match status" value="1"/>
</dbReference>
<dbReference type="RefSeq" id="WP_209548256.1">
    <property type="nucleotide sequence ID" value="NZ_JANJYY010000014.1"/>
</dbReference>
<dbReference type="InterPro" id="IPR036390">
    <property type="entry name" value="WH_DNA-bd_sf"/>
</dbReference>
<sequence length="108" mass="12167">MRNDTSVLTESTYYVLLSLTTPKHGYAMMQQIEQLTDGRVRMGPGTMYGVLKNLLEKGWIEIVEEAGRQKIYGLTTSGYKVCLAERTRLSQVLQHADNLLKGATDEKI</sequence>
<dbReference type="PANTHER" id="PTHR33169">
    <property type="entry name" value="PADR-FAMILY TRANSCRIPTIONAL REGULATOR"/>
    <property type="match status" value="1"/>
</dbReference>
<name>A0ABT6R4R7_9BACL</name>
<feature type="domain" description="Transcription regulator PadR N-terminal" evidence="1">
    <location>
        <begin position="20"/>
        <end position="80"/>
    </location>
</feature>
<evidence type="ECO:0000259" key="1">
    <source>
        <dbReference type="Pfam" id="PF03551"/>
    </source>
</evidence>
<evidence type="ECO:0000313" key="3">
    <source>
        <dbReference type="Proteomes" id="UP001243286"/>
    </source>
</evidence>
<keyword evidence="3" id="KW-1185">Reference proteome</keyword>
<dbReference type="InterPro" id="IPR005149">
    <property type="entry name" value="Tscrpt_reg_PadR_N"/>
</dbReference>
<proteinExistence type="predicted"/>
<dbReference type="EMBL" id="JASBQV010000021">
    <property type="protein sequence ID" value="MDI3235810.1"/>
    <property type="molecule type" value="Genomic_DNA"/>
</dbReference>
<organism evidence="2 3">
    <name type="scientific">Exiguobacterium antarcticum</name>
    <dbReference type="NCBI Taxonomy" id="132920"/>
    <lineage>
        <taxon>Bacteria</taxon>
        <taxon>Bacillati</taxon>
        <taxon>Bacillota</taxon>
        <taxon>Bacilli</taxon>
        <taxon>Bacillales</taxon>
        <taxon>Bacillales Family XII. Incertae Sedis</taxon>
        <taxon>Exiguobacterium</taxon>
    </lineage>
</organism>
<accession>A0ABT6R4R7</accession>
<gene>
    <name evidence="2" type="ORF">QK289_12395</name>
</gene>
<comment type="caution">
    <text evidence="2">The sequence shown here is derived from an EMBL/GenBank/DDBJ whole genome shotgun (WGS) entry which is preliminary data.</text>
</comment>
<dbReference type="Proteomes" id="UP001243286">
    <property type="component" value="Unassembled WGS sequence"/>
</dbReference>
<reference evidence="2 3" key="1">
    <citation type="submission" date="2023-04" db="EMBL/GenBank/DDBJ databases">
        <title>Antarctic isolates genomes.</title>
        <authorList>
            <person name="Dimov S.G."/>
        </authorList>
    </citation>
    <scope>NUCLEOTIDE SEQUENCE [LARGE SCALE GENOMIC DNA]</scope>
    <source>
        <strain evidence="2 3">AL19</strain>
    </source>
</reference>